<dbReference type="Gene3D" id="3.40.50.360">
    <property type="match status" value="1"/>
</dbReference>
<dbReference type="InterPro" id="IPR051796">
    <property type="entry name" value="ISF_SsuE-like"/>
</dbReference>
<evidence type="ECO:0000313" key="8">
    <source>
        <dbReference type="Proteomes" id="UP000028781"/>
    </source>
</evidence>
<evidence type="ECO:0000259" key="6">
    <source>
        <dbReference type="Pfam" id="PF03358"/>
    </source>
</evidence>
<dbReference type="KEGG" id="mjh:JH146_1157"/>
<dbReference type="EMBL" id="CP009149">
    <property type="protein sequence ID" value="AIJ05999.1"/>
    <property type="molecule type" value="Genomic_DNA"/>
</dbReference>
<keyword evidence="4" id="KW-0288">FMN</keyword>
<comment type="cofactor">
    <cofactor evidence="2">
        <name>[4Fe-4S] cluster</name>
        <dbReference type="ChEBI" id="CHEBI:49883"/>
    </cofactor>
</comment>
<evidence type="ECO:0000256" key="5">
    <source>
        <dbReference type="ARBA" id="ARBA00038292"/>
    </source>
</evidence>
<evidence type="ECO:0000256" key="4">
    <source>
        <dbReference type="ARBA" id="ARBA00022643"/>
    </source>
</evidence>
<evidence type="ECO:0000313" key="7">
    <source>
        <dbReference type="EMBL" id="AIJ05999.1"/>
    </source>
</evidence>
<dbReference type="RefSeq" id="WP_048202126.1">
    <property type="nucleotide sequence ID" value="NZ_CP009149.1"/>
</dbReference>
<proteinExistence type="inferred from homology"/>
<reference evidence="7 8" key="1">
    <citation type="journal article" date="2015" name="Int. J. Syst. Evol. Microbiol.">
        <title>M ethanocaldococcus bathoardescens sp. nov., a hyperthermophilic methanogen isolated from a volcanically active deep-sea hydrothermal vent.</title>
        <authorList>
            <person name="Stewart L.C."/>
            <person name="Jung J.H."/>
            <person name="Kim Y.T."/>
            <person name="Kwon S.W."/>
            <person name="Park C.S."/>
            <person name="Holden J.F."/>
        </authorList>
    </citation>
    <scope>NUCLEOTIDE SEQUENCE [LARGE SCALE GENOMIC DNA]</scope>
    <source>
        <strain evidence="7 8">JH146</strain>
    </source>
</reference>
<evidence type="ECO:0000256" key="1">
    <source>
        <dbReference type="ARBA" id="ARBA00001917"/>
    </source>
</evidence>
<sequence length="205" mass="23124">MKVFGISGSPRLQGTHFAVNYALEYLKDKGAEVRYFSVSRKTINFCIHCDYCVKKKEGCIHKDDMEEVYENLIWADGVIIGTPVYQGNVTGQLKTLMDRCRAILAKNPKVLRGKVGMGIAIGGDRNGGQEIALRTIHDFYIINEMIPVGGGSFGANLGATFWSKDKGKKGIEEDEEGLRVLRKTLNRFYEVLKEKKRIKITKYHK</sequence>
<dbReference type="PANTHER" id="PTHR43278:SF3">
    <property type="entry name" value="IRON-SULFUR FLAVOPROTEIN MJ0731"/>
    <property type="match status" value="1"/>
</dbReference>
<organism evidence="7 8">
    <name type="scientific">Methanocaldococcus bathoardescens</name>
    <dbReference type="NCBI Taxonomy" id="1301915"/>
    <lineage>
        <taxon>Archaea</taxon>
        <taxon>Methanobacteriati</taxon>
        <taxon>Methanobacteriota</taxon>
        <taxon>Methanomada group</taxon>
        <taxon>Methanococci</taxon>
        <taxon>Methanococcales</taxon>
        <taxon>Methanocaldococcaceae</taxon>
        <taxon>Methanocaldococcus</taxon>
    </lineage>
</organism>
<dbReference type="InterPro" id="IPR029039">
    <property type="entry name" value="Flavoprotein-like_sf"/>
</dbReference>
<dbReference type="STRING" id="1301915.JH146_1157"/>
<protein>
    <submittedName>
        <fullName evidence="7">NADPH-dependent FMN reductase</fullName>
    </submittedName>
</protein>
<dbReference type="Proteomes" id="UP000028781">
    <property type="component" value="Chromosome"/>
</dbReference>
<dbReference type="GO" id="GO:0016491">
    <property type="term" value="F:oxidoreductase activity"/>
    <property type="evidence" value="ECO:0007669"/>
    <property type="project" value="InterPro"/>
</dbReference>
<keyword evidence="8" id="KW-1185">Reference proteome</keyword>
<dbReference type="OrthoDB" id="9059at2157"/>
<comment type="cofactor">
    <cofactor evidence="1">
        <name>FMN</name>
        <dbReference type="ChEBI" id="CHEBI:58210"/>
    </cofactor>
</comment>
<accession>A0A076LK79</accession>
<feature type="domain" description="NADPH-dependent FMN reductase-like" evidence="6">
    <location>
        <begin position="1"/>
        <end position="156"/>
    </location>
</feature>
<dbReference type="AlphaFoldDB" id="A0A076LK79"/>
<gene>
    <name evidence="7" type="ORF">JH146_1157</name>
</gene>
<dbReference type="PANTHER" id="PTHR43278">
    <property type="entry name" value="NAD(P)H-DEPENDENT FMN-CONTAINING OXIDOREDUCTASE YWQN-RELATED"/>
    <property type="match status" value="1"/>
</dbReference>
<dbReference type="GeneID" id="24891768"/>
<evidence type="ECO:0000256" key="2">
    <source>
        <dbReference type="ARBA" id="ARBA00001966"/>
    </source>
</evidence>
<keyword evidence="3" id="KW-0285">Flavoprotein</keyword>
<evidence type="ECO:0000256" key="3">
    <source>
        <dbReference type="ARBA" id="ARBA00022630"/>
    </source>
</evidence>
<name>A0A076LK79_9EURY</name>
<dbReference type="InterPro" id="IPR005025">
    <property type="entry name" value="FMN_Rdtase-like_dom"/>
</dbReference>
<dbReference type="SUPFAM" id="SSF52218">
    <property type="entry name" value="Flavoproteins"/>
    <property type="match status" value="1"/>
</dbReference>
<dbReference type="HOGENOM" id="CLU_050993_3_0_2"/>
<comment type="similarity">
    <text evidence="5">Belongs to the SsuE family. Isf subfamily.</text>
</comment>
<dbReference type="Pfam" id="PF03358">
    <property type="entry name" value="FMN_red"/>
    <property type="match status" value="1"/>
</dbReference>